<evidence type="ECO:0000313" key="1">
    <source>
        <dbReference type="EMBL" id="SET43329.1"/>
    </source>
</evidence>
<dbReference type="RefSeq" id="WP_090444242.1">
    <property type="nucleotide sequence ID" value="NZ_FOHU01000010.1"/>
</dbReference>
<sequence length="153" mass="17701">MDKRGLRFSIPNGYGSIISEIFAPIDVTKYIWHIENDEIYLSSDRSSNESLFSEGVIAGGVFDELIRKCEYYVVFGEFKAFPKESQVEEISIYDDFIRSNCSIILLIADCTYVDIYCKDQDLIDRLHENAVLKRYTDIEVIGSDDSRTSMYVW</sequence>
<accession>A0A1I0EDV2</accession>
<evidence type="ECO:0008006" key="3">
    <source>
        <dbReference type="Google" id="ProtNLM"/>
    </source>
</evidence>
<organism evidence="1 2">
    <name type="scientific">Natronincola peptidivorans</name>
    <dbReference type="NCBI Taxonomy" id="426128"/>
    <lineage>
        <taxon>Bacteria</taxon>
        <taxon>Bacillati</taxon>
        <taxon>Bacillota</taxon>
        <taxon>Clostridia</taxon>
        <taxon>Peptostreptococcales</taxon>
        <taxon>Natronincolaceae</taxon>
        <taxon>Natronincola</taxon>
    </lineage>
</organism>
<name>A0A1I0EDV2_9FIRM</name>
<reference evidence="1 2" key="1">
    <citation type="submission" date="2016-10" db="EMBL/GenBank/DDBJ databases">
        <authorList>
            <person name="de Groot N.N."/>
        </authorList>
    </citation>
    <scope>NUCLEOTIDE SEQUENCE [LARGE SCALE GENOMIC DNA]</scope>
    <source>
        <strain evidence="1 2">DSM 18979</strain>
    </source>
</reference>
<gene>
    <name evidence="1" type="ORF">SAMN05660297_02404</name>
</gene>
<keyword evidence="2" id="KW-1185">Reference proteome</keyword>
<dbReference type="Proteomes" id="UP000199568">
    <property type="component" value="Unassembled WGS sequence"/>
</dbReference>
<dbReference type="STRING" id="426128.SAMN05660297_02404"/>
<evidence type="ECO:0000313" key="2">
    <source>
        <dbReference type="Proteomes" id="UP000199568"/>
    </source>
</evidence>
<dbReference type="InterPro" id="IPR020216">
    <property type="entry name" value="Uncharacterised_YncE"/>
</dbReference>
<dbReference type="EMBL" id="FOHU01000010">
    <property type="protein sequence ID" value="SET43329.1"/>
    <property type="molecule type" value="Genomic_DNA"/>
</dbReference>
<dbReference type="OrthoDB" id="2625810at2"/>
<protein>
    <recommendedName>
        <fullName evidence="3">DUF2691 domain-containing protein</fullName>
    </recommendedName>
</protein>
<dbReference type="AlphaFoldDB" id="A0A1I0EDV2"/>
<proteinExistence type="predicted"/>
<dbReference type="Pfam" id="PF10903">
    <property type="entry name" value="DUF2691"/>
    <property type="match status" value="1"/>
</dbReference>